<dbReference type="EMBL" id="JACRSO010000001">
    <property type="protein sequence ID" value="MBC8528561.1"/>
    <property type="molecule type" value="Genomic_DNA"/>
</dbReference>
<dbReference type="InterPro" id="IPR029044">
    <property type="entry name" value="Nucleotide-diphossugar_trans"/>
</dbReference>
<dbReference type="Proteomes" id="UP000654279">
    <property type="component" value="Unassembled WGS sequence"/>
</dbReference>
<reference evidence="2" key="1">
    <citation type="submission" date="2020-08" db="EMBL/GenBank/DDBJ databases">
        <title>Genome public.</title>
        <authorList>
            <person name="Liu C."/>
            <person name="Sun Q."/>
        </authorList>
    </citation>
    <scope>NUCLEOTIDE SEQUENCE</scope>
    <source>
        <strain evidence="2">NSJ-44</strain>
    </source>
</reference>
<evidence type="ECO:0000313" key="2">
    <source>
        <dbReference type="EMBL" id="MBC8528561.1"/>
    </source>
</evidence>
<dbReference type="AlphaFoldDB" id="A0A926HMX4"/>
<protein>
    <submittedName>
        <fullName evidence="2">Glycosyltransferase family 2 protein</fullName>
    </submittedName>
</protein>
<dbReference type="PANTHER" id="PTHR43179">
    <property type="entry name" value="RHAMNOSYLTRANSFERASE WBBL"/>
    <property type="match status" value="1"/>
</dbReference>
<dbReference type="Pfam" id="PF00535">
    <property type="entry name" value="Glycos_transf_2"/>
    <property type="match status" value="1"/>
</dbReference>
<organism evidence="2 3">
    <name type="scientific">Luoshenia tenuis</name>
    <dbReference type="NCBI Taxonomy" id="2763654"/>
    <lineage>
        <taxon>Bacteria</taxon>
        <taxon>Bacillati</taxon>
        <taxon>Bacillota</taxon>
        <taxon>Clostridia</taxon>
        <taxon>Christensenellales</taxon>
        <taxon>Christensenellaceae</taxon>
        <taxon>Luoshenia</taxon>
    </lineage>
</organism>
<feature type="domain" description="Glycosyltransferase 2-like" evidence="1">
    <location>
        <begin position="6"/>
        <end position="109"/>
    </location>
</feature>
<evidence type="ECO:0000313" key="3">
    <source>
        <dbReference type="Proteomes" id="UP000654279"/>
    </source>
</evidence>
<gene>
    <name evidence="2" type="ORF">H8699_03800</name>
</gene>
<comment type="caution">
    <text evidence="2">The sequence shown here is derived from an EMBL/GenBank/DDBJ whole genome shotgun (WGS) entry which is preliminary data.</text>
</comment>
<name>A0A926HMX4_9FIRM</name>
<accession>A0A926HMX4</accession>
<dbReference type="CDD" id="cd04186">
    <property type="entry name" value="GT_2_like_c"/>
    <property type="match status" value="1"/>
</dbReference>
<dbReference type="RefSeq" id="WP_249284550.1">
    <property type="nucleotide sequence ID" value="NZ_JACRSO010000001.1"/>
</dbReference>
<keyword evidence="3" id="KW-1185">Reference proteome</keyword>
<dbReference type="InterPro" id="IPR001173">
    <property type="entry name" value="Glyco_trans_2-like"/>
</dbReference>
<proteinExistence type="predicted"/>
<dbReference type="PANTHER" id="PTHR43179:SF7">
    <property type="entry name" value="RHAMNOSYLTRANSFERASE WBBL"/>
    <property type="match status" value="1"/>
</dbReference>
<dbReference type="Gene3D" id="3.90.550.10">
    <property type="entry name" value="Spore Coat Polysaccharide Biosynthesis Protein SpsA, Chain A"/>
    <property type="match status" value="1"/>
</dbReference>
<evidence type="ECO:0000259" key="1">
    <source>
        <dbReference type="Pfam" id="PF00535"/>
    </source>
</evidence>
<dbReference type="SUPFAM" id="SSF53448">
    <property type="entry name" value="Nucleotide-diphospho-sugar transferases"/>
    <property type="match status" value="1"/>
</dbReference>
<sequence length="309" mass="34553">MAPELSVIIVTWNCAQQAEACLQSLSRFYPDGEVIVVDNASADLDALRVSCTRYGATLLAQRDNLGFAAGNNVGARHAHGRDLLFLNPDTYFTDDSLPRALQAFAQLRPHYGALGCRLLGEDGALQKSCSFFPTAGREVLDKFYLSRLLPQGLRTRLSLPNRNYARSGPVDWIMGAFVLVGREDFERAGGWTEDYFMYGEDMDLCFKLNRLGRPVYYWAGGSVVHAHNVSAAKRYGDRRIVRVIASTRLFLQKYGTQGRAARIRRINLVSFRLKRLACRLAGRHDAAKYYGTCIAAWREELSALLAQDA</sequence>